<evidence type="ECO:0000313" key="1">
    <source>
        <dbReference type="Proteomes" id="UP000887565"/>
    </source>
</evidence>
<proteinExistence type="predicted"/>
<accession>A0A915HFJ4</accession>
<organism evidence="1 2">
    <name type="scientific">Romanomermis culicivorax</name>
    <name type="common">Nematode worm</name>
    <dbReference type="NCBI Taxonomy" id="13658"/>
    <lineage>
        <taxon>Eukaryota</taxon>
        <taxon>Metazoa</taxon>
        <taxon>Ecdysozoa</taxon>
        <taxon>Nematoda</taxon>
        <taxon>Enoplea</taxon>
        <taxon>Dorylaimia</taxon>
        <taxon>Mermithida</taxon>
        <taxon>Mermithoidea</taxon>
        <taxon>Mermithidae</taxon>
        <taxon>Romanomermis</taxon>
    </lineage>
</organism>
<name>A0A915HFJ4_ROMCU</name>
<sequence length="130" mass="14251">TIYYIGLSQAPGRGWGCPGTGQDYTKLIGDGDEDENPGIPGISFRDGDPILKTKQYFNGEHVDTLAEYTVTKSARRVSWAEKPCIKLFETADAAVSVKQAFLAGEDVDGQDMMLAREEMILSGKDKSRDK</sequence>
<keyword evidence="1" id="KW-1185">Reference proteome</keyword>
<reference evidence="2" key="1">
    <citation type="submission" date="2022-11" db="UniProtKB">
        <authorList>
            <consortium name="WormBaseParasite"/>
        </authorList>
    </citation>
    <scope>IDENTIFICATION</scope>
</reference>
<protein>
    <submittedName>
        <fullName evidence="2">Uncharacterized protein</fullName>
    </submittedName>
</protein>
<dbReference type="Proteomes" id="UP000887565">
    <property type="component" value="Unplaced"/>
</dbReference>
<dbReference type="WBParaSite" id="nRc.2.0.1.t00420-RA">
    <property type="protein sequence ID" value="nRc.2.0.1.t00420-RA"/>
    <property type="gene ID" value="nRc.2.0.1.g00420"/>
</dbReference>
<evidence type="ECO:0000313" key="2">
    <source>
        <dbReference type="WBParaSite" id="nRc.2.0.1.t00420-RA"/>
    </source>
</evidence>
<dbReference type="AlphaFoldDB" id="A0A915HFJ4"/>